<dbReference type="GO" id="GO:0016780">
    <property type="term" value="F:phosphotransferase activity, for other substituted phosphate groups"/>
    <property type="evidence" value="ECO:0007669"/>
    <property type="project" value="InterPro"/>
</dbReference>
<dbReference type="GO" id="GO:0016020">
    <property type="term" value="C:membrane"/>
    <property type="evidence" value="ECO:0007669"/>
    <property type="project" value="InterPro"/>
</dbReference>
<dbReference type="GO" id="GO:0008654">
    <property type="term" value="P:phospholipid biosynthetic process"/>
    <property type="evidence" value="ECO:0007669"/>
    <property type="project" value="InterPro"/>
</dbReference>
<dbReference type="AlphaFoldDB" id="X1BMI5"/>
<keyword evidence="2" id="KW-0472">Membrane</keyword>
<name>X1BMI5_9ZZZZ</name>
<dbReference type="Gene3D" id="1.20.120.1760">
    <property type="match status" value="1"/>
</dbReference>
<evidence type="ECO:0008006" key="4">
    <source>
        <dbReference type="Google" id="ProtNLM"/>
    </source>
</evidence>
<keyword evidence="2" id="KW-0812">Transmembrane</keyword>
<dbReference type="EMBL" id="BART01011230">
    <property type="protein sequence ID" value="GAG82387.1"/>
    <property type="molecule type" value="Genomic_DNA"/>
</dbReference>
<proteinExistence type="predicted"/>
<dbReference type="Pfam" id="PF01066">
    <property type="entry name" value="CDP-OH_P_transf"/>
    <property type="match status" value="1"/>
</dbReference>
<keyword evidence="2" id="KW-1133">Transmembrane helix</keyword>
<feature type="transmembrane region" description="Helical" evidence="2">
    <location>
        <begin position="147"/>
        <end position="171"/>
    </location>
</feature>
<evidence type="ECO:0000256" key="1">
    <source>
        <dbReference type="ARBA" id="ARBA00022679"/>
    </source>
</evidence>
<organism evidence="3">
    <name type="scientific">marine sediment metagenome</name>
    <dbReference type="NCBI Taxonomy" id="412755"/>
    <lineage>
        <taxon>unclassified sequences</taxon>
        <taxon>metagenomes</taxon>
        <taxon>ecological metagenomes</taxon>
    </lineage>
</organism>
<feature type="transmembrane region" description="Helical" evidence="2">
    <location>
        <begin position="23"/>
        <end position="45"/>
    </location>
</feature>
<keyword evidence="1" id="KW-0808">Transferase</keyword>
<evidence type="ECO:0000256" key="2">
    <source>
        <dbReference type="SAM" id="Phobius"/>
    </source>
</evidence>
<reference evidence="3" key="1">
    <citation type="journal article" date="2014" name="Front. Microbiol.">
        <title>High frequency of phylogenetically diverse reductive dehalogenase-homologous genes in deep subseafloor sedimentary metagenomes.</title>
        <authorList>
            <person name="Kawai M."/>
            <person name="Futagami T."/>
            <person name="Toyoda A."/>
            <person name="Takaki Y."/>
            <person name="Nishi S."/>
            <person name="Hori S."/>
            <person name="Arai W."/>
            <person name="Tsubouchi T."/>
            <person name="Morono Y."/>
            <person name="Uchiyama I."/>
            <person name="Ito T."/>
            <person name="Fujiyama A."/>
            <person name="Inagaki F."/>
            <person name="Takami H."/>
        </authorList>
    </citation>
    <scope>NUCLEOTIDE SEQUENCE</scope>
    <source>
        <strain evidence="3">Expedition CK06-06</strain>
    </source>
</reference>
<evidence type="ECO:0000313" key="3">
    <source>
        <dbReference type="EMBL" id="GAG82387.1"/>
    </source>
</evidence>
<dbReference type="InterPro" id="IPR043130">
    <property type="entry name" value="CDP-OH_PTrfase_TM_dom"/>
</dbReference>
<gene>
    <name evidence="3" type="ORF">S01H4_24021</name>
</gene>
<feature type="transmembrane region" description="Helical" evidence="2">
    <location>
        <begin position="92"/>
        <end position="117"/>
    </location>
</feature>
<comment type="caution">
    <text evidence="3">The sequence shown here is derived from an EMBL/GenBank/DDBJ whole genome shotgun (WGS) entry which is preliminary data.</text>
</comment>
<dbReference type="InterPro" id="IPR000462">
    <property type="entry name" value="CDP-OH_P_trans"/>
</dbReference>
<dbReference type="PROSITE" id="PS00379">
    <property type="entry name" value="CDP_ALCOHOL_P_TRANSF"/>
    <property type="match status" value="1"/>
</dbReference>
<dbReference type="InterPro" id="IPR048254">
    <property type="entry name" value="CDP_ALCOHOL_P_TRANSF_CS"/>
</dbReference>
<accession>X1BMI5</accession>
<protein>
    <recommendedName>
        <fullName evidence="4">CDP-alcohol phosphatidyltransferase family protein</fullName>
    </recommendedName>
</protein>
<sequence>MLLGVKKYSEKLLLPLGKKIKKVPANVITALGLFFAILAFLFLFFQLLPLIIISLALVEFFDQLDGVVARLQGPTKLGSFLDSTLDRIGDHLIFFGIILGGYTELYIGLITLAGAFLTSYTRAKIESLGIPNLYGVGLLERTDRVPIILIGSILQIWFPLAIWWTMILLAIGTNITVVQRIVFAFKNFSTKNDENSSSE</sequence>